<evidence type="ECO:0000313" key="3">
    <source>
        <dbReference type="Proteomes" id="UP000204364"/>
    </source>
</evidence>
<dbReference type="RefSeq" id="YP_009325066.1">
    <property type="nucleotide sequence ID" value="NC_031944.1"/>
</dbReference>
<keyword evidence="3" id="KW-1185">Reference proteome</keyword>
<reference evidence="2 3" key="1">
    <citation type="journal article" date="2016" name="Virology">
        <title>The genomic content and context of auxiliary metabolic genes in marine cyanomyoviruses.</title>
        <authorList>
            <person name="Crummett L.T."/>
            <person name="Puxty R.J."/>
            <person name="Weihe C."/>
            <person name="Marston M.F."/>
            <person name="Martiny J.B."/>
        </authorList>
    </citation>
    <scope>NUCLEOTIDE SEQUENCE [LARGE SCALE GENOMIC DNA]</scope>
    <source>
        <strain evidence="2">0810PA09</strain>
    </source>
</reference>
<gene>
    <name evidence="2" type="ORF">P090810_077</name>
</gene>
<feature type="compositionally biased region" description="Basic and acidic residues" evidence="1">
    <location>
        <begin position="1"/>
        <end position="18"/>
    </location>
</feature>
<evidence type="ECO:0000256" key="1">
    <source>
        <dbReference type="SAM" id="MobiDB-lite"/>
    </source>
</evidence>
<feature type="region of interest" description="Disordered" evidence="1">
    <location>
        <begin position="1"/>
        <end position="45"/>
    </location>
</feature>
<dbReference type="KEGG" id="vg:30310030"/>
<dbReference type="GeneID" id="30310030"/>
<dbReference type="EMBL" id="KU686210">
    <property type="protein sequence ID" value="AOV61550.1"/>
    <property type="molecule type" value="Genomic_DNA"/>
</dbReference>
<sequence>MTHDFEHQNEIHKKIRNDEDYDDWEYGTEPLIGSPPEGESVEKQQ</sequence>
<evidence type="ECO:0000313" key="2">
    <source>
        <dbReference type="EMBL" id="AOV61550.1"/>
    </source>
</evidence>
<accession>A0A1D8KS99</accession>
<protein>
    <submittedName>
        <fullName evidence="2">Uncharacterized protein</fullName>
    </submittedName>
</protein>
<dbReference type="Proteomes" id="UP000204364">
    <property type="component" value="Segment"/>
</dbReference>
<name>A0A1D8KS99_9CAUD</name>
<organism evidence="2 3">
    <name type="scientific">Synechococcus phage S-WAM1</name>
    <dbReference type="NCBI Taxonomy" id="1815521"/>
    <lineage>
        <taxon>Viruses</taxon>
        <taxon>Duplodnaviria</taxon>
        <taxon>Heunggongvirae</taxon>
        <taxon>Uroviricota</taxon>
        <taxon>Caudoviricetes</taxon>
        <taxon>Pantevenvirales</taxon>
        <taxon>Kyanoviridae</taxon>
        <taxon>Sokavirus</taxon>
        <taxon>Sokavirus swam1</taxon>
    </lineage>
</organism>
<proteinExistence type="predicted"/>